<evidence type="ECO:0000313" key="1">
    <source>
        <dbReference type="EMBL" id="QSB16839.1"/>
    </source>
</evidence>
<gene>
    <name evidence="1" type="ORF">JQS43_11440</name>
</gene>
<dbReference type="AlphaFoldDB" id="A0A895YMZ1"/>
<dbReference type="KEGG" id="nhy:JQS43_11440"/>
<protein>
    <recommendedName>
        <fullName evidence="3">Alpha/beta hydrolase</fullName>
    </recommendedName>
</protein>
<proteinExistence type="predicted"/>
<dbReference type="RefSeq" id="WP_239679074.1">
    <property type="nucleotide sequence ID" value="NZ_CP070499.1"/>
</dbReference>
<evidence type="ECO:0008006" key="3">
    <source>
        <dbReference type="Google" id="ProtNLM"/>
    </source>
</evidence>
<sequence length="168" mass="18249">MLALHAARRLPGITRLALYEPPFIVDDSYPPVPSDYLDRIKELTANGRPGDAVELFLTFVGVSGEQVTQMRAEPFWRGLEAVAHTLVYDFTVMGDTQRGKPLPANWATLTTPALVADGEQTPQPYLRPAADALAALLPNGRRLTVAGQDHAVAPEAIAPVLIDYFTEA</sequence>
<dbReference type="EMBL" id="CP070499">
    <property type="protein sequence ID" value="QSB16839.1"/>
    <property type="molecule type" value="Genomic_DNA"/>
</dbReference>
<organism evidence="1 2">
    <name type="scientific">Natronosporangium hydrolyticum</name>
    <dbReference type="NCBI Taxonomy" id="2811111"/>
    <lineage>
        <taxon>Bacteria</taxon>
        <taxon>Bacillati</taxon>
        <taxon>Actinomycetota</taxon>
        <taxon>Actinomycetes</taxon>
        <taxon>Micromonosporales</taxon>
        <taxon>Micromonosporaceae</taxon>
        <taxon>Natronosporangium</taxon>
    </lineage>
</organism>
<name>A0A895YMZ1_9ACTN</name>
<reference evidence="1" key="1">
    <citation type="submission" date="2021-02" db="EMBL/GenBank/DDBJ databases">
        <title>Natrosporangium hydrolyticum gen. nov., sp. nov, a haloalkaliphilic actinobacterium from a soda solonchak soil.</title>
        <authorList>
            <person name="Sorokin D.Y."/>
            <person name="Khijniak T.V."/>
            <person name="Zakharycheva A.P."/>
            <person name="Boueva O.V."/>
            <person name="Ariskina E.V."/>
            <person name="Hahnke R.L."/>
            <person name="Bunk B."/>
            <person name="Sproer C."/>
            <person name="Schumann P."/>
            <person name="Evtushenko L.I."/>
            <person name="Kublanov I.V."/>
        </authorList>
    </citation>
    <scope>NUCLEOTIDE SEQUENCE</scope>
    <source>
        <strain evidence="1">DSM 106523</strain>
    </source>
</reference>
<dbReference type="SUPFAM" id="SSF53474">
    <property type="entry name" value="alpha/beta-Hydrolases"/>
    <property type="match status" value="1"/>
</dbReference>
<accession>A0A895YMZ1</accession>
<evidence type="ECO:0000313" key="2">
    <source>
        <dbReference type="Proteomes" id="UP000662857"/>
    </source>
</evidence>
<dbReference type="Gene3D" id="3.40.50.1820">
    <property type="entry name" value="alpha/beta hydrolase"/>
    <property type="match status" value="1"/>
</dbReference>
<dbReference type="InterPro" id="IPR029058">
    <property type="entry name" value="AB_hydrolase_fold"/>
</dbReference>
<dbReference type="Proteomes" id="UP000662857">
    <property type="component" value="Chromosome"/>
</dbReference>
<keyword evidence="2" id="KW-1185">Reference proteome</keyword>